<dbReference type="Proteomes" id="UP001209803">
    <property type="component" value="Chromosome"/>
</dbReference>
<sequence length="257" mass="27297">MTSHFLQAPLRSVSFFRQLTLATLLVVAPLASGPVSAEEAHAVQPGNITMQGRGSVAVAPDMAVITANVVTTAKTAEDALSENSSAIGKVIDAIKNQGIEAKDIQTRGFGIYPRYEQSNSSSGRQPNIIGYEIRNGVEVNVRDLAKLGGLLTLVVENGANSVDSIRFEVSDPNEKLDEARKKAVENARHKAEVFAAAAGVGLGNILFITETSTQMPQPLMMRAESMMASSAVPIEAGETTISADVTIRWEIETKSGD</sequence>
<organism evidence="2 3">
    <name type="scientific">Roseibium porphyridii</name>
    <dbReference type="NCBI Taxonomy" id="2866279"/>
    <lineage>
        <taxon>Bacteria</taxon>
        <taxon>Pseudomonadati</taxon>
        <taxon>Pseudomonadota</taxon>
        <taxon>Alphaproteobacteria</taxon>
        <taxon>Hyphomicrobiales</taxon>
        <taxon>Stappiaceae</taxon>
        <taxon>Roseibium</taxon>
    </lineage>
</organism>
<dbReference type="PANTHER" id="PTHR34387:SF1">
    <property type="entry name" value="PERIPLASMIC IMMUNOGENIC PROTEIN"/>
    <property type="match status" value="1"/>
</dbReference>
<gene>
    <name evidence="2" type="ORF">K1718_09310</name>
</gene>
<name>A0ABY8F7T9_9HYPH</name>
<evidence type="ECO:0000313" key="2">
    <source>
        <dbReference type="EMBL" id="WFE91537.1"/>
    </source>
</evidence>
<proteinExistence type="predicted"/>
<evidence type="ECO:0000313" key="3">
    <source>
        <dbReference type="Proteomes" id="UP001209803"/>
    </source>
</evidence>
<dbReference type="Pfam" id="PF04402">
    <property type="entry name" value="SIMPL"/>
    <property type="match status" value="1"/>
</dbReference>
<protein>
    <submittedName>
        <fullName evidence="2">SIMPL domain-containing protein</fullName>
    </submittedName>
</protein>
<dbReference type="EMBL" id="CP120863">
    <property type="protein sequence ID" value="WFE91537.1"/>
    <property type="molecule type" value="Genomic_DNA"/>
</dbReference>
<feature type="signal peptide" evidence="1">
    <location>
        <begin position="1"/>
        <end position="37"/>
    </location>
</feature>
<dbReference type="PANTHER" id="PTHR34387">
    <property type="entry name" value="SLR1258 PROTEIN"/>
    <property type="match status" value="1"/>
</dbReference>
<keyword evidence="3" id="KW-1185">Reference proteome</keyword>
<keyword evidence="1" id="KW-0732">Signal</keyword>
<dbReference type="Gene3D" id="3.30.110.170">
    <property type="entry name" value="Protein of unknown function (DUF541), domain 1"/>
    <property type="match status" value="1"/>
</dbReference>
<reference evidence="2 3" key="1">
    <citation type="submission" date="2023-03" db="EMBL/GenBank/DDBJ databases">
        <title>Roseibium porphyridii sp. nov. and Roseibium rhodosorbium sp. nov. isolated from marine algae, Porphyridium cruentum and Rhodosorus marinus, respectively.</title>
        <authorList>
            <person name="Lee M.W."/>
            <person name="Choi B.J."/>
            <person name="Lee J.K."/>
            <person name="Choi D.G."/>
            <person name="Baek J.H."/>
            <person name="Bayburt H."/>
            <person name="Kim J.M."/>
            <person name="Han D.M."/>
            <person name="Kim K.H."/>
            <person name="Jeon C.O."/>
        </authorList>
    </citation>
    <scope>NUCLEOTIDE SEQUENCE [LARGE SCALE GENOMIC DNA]</scope>
    <source>
        <strain evidence="2 3">KMA01</strain>
    </source>
</reference>
<feature type="chain" id="PRO_5046683715" evidence="1">
    <location>
        <begin position="38"/>
        <end position="257"/>
    </location>
</feature>
<dbReference type="InterPro" id="IPR052022">
    <property type="entry name" value="26kDa_periplasmic_antigen"/>
</dbReference>
<dbReference type="Gene3D" id="3.30.70.2970">
    <property type="entry name" value="Protein of unknown function (DUF541), domain 2"/>
    <property type="match status" value="1"/>
</dbReference>
<dbReference type="RefSeq" id="WP_265684020.1">
    <property type="nucleotide sequence ID" value="NZ_CP120863.1"/>
</dbReference>
<dbReference type="InterPro" id="IPR007497">
    <property type="entry name" value="SIMPL/DUF541"/>
</dbReference>
<evidence type="ECO:0000256" key="1">
    <source>
        <dbReference type="SAM" id="SignalP"/>
    </source>
</evidence>
<accession>A0ABY8F7T9</accession>